<accession>A0AAD8W0K1</accession>
<sequence>MDTPSHAGKDETPLQVNLNGIATIIGKFGFAVTVLTFIMHMDLFLYAKADSLGGLLTTDMGDGRGAFRAQLLQCGRHYHHRRRPRGPAVCRDAQLGGRHEEAHARVRDRSAPLGMRDHGVKRHLERQDRYTYHQPLVVEKVNAAHAKTTVNTAKDFEQFNSAMIWEVFAELLLEGVF</sequence>
<keyword evidence="1" id="KW-0472">Membrane</keyword>
<keyword evidence="1" id="KW-0812">Transmembrane</keyword>
<protein>
    <submittedName>
        <fullName evidence="2">Uncharacterized protein</fullName>
    </submittedName>
</protein>
<proteinExistence type="predicted"/>
<feature type="transmembrane region" description="Helical" evidence="1">
    <location>
        <begin position="20"/>
        <end position="38"/>
    </location>
</feature>
<name>A0AAD8W0K1_LOLMU</name>
<comment type="caution">
    <text evidence="2">The sequence shown here is derived from an EMBL/GenBank/DDBJ whole genome shotgun (WGS) entry which is preliminary data.</text>
</comment>
<dbReference type="AlphaFoldDB" id="A0AAD8W0K1"/>
<evidence type="ECO:0000313" key="3">
    <source>
        <dbReference type="Proteomes" id="UP001231189"/>
    </source>
</evidence>
<keyword evidence="1" id="KW-1133">Transmembrane helix</keyword>
<gene>
    <name evidence="2" type="ORF">QYE76_005260</name>
</gene>
<dbReference type="Proteomes" id="UP001231189">
    <property type="component" value="Unassembled WGS sequence"/>
</dbReference>
<evidence type="ECO:0000256" key="1">
    <source>
        <dbReference type="SAM" id="Phobius"/>
    </source>
</evidence>
<dbReference type="EMBL" id="JAUUTY010000005">
    <property type="protein sequence ID" value="KAK1630945.1"/>
    <property type="molecule type" value="Genomic_DNA"/>
</dbReference>
<keyword evidence="3" id="KW-1185">Reference proteome</keyword>
<evidence type="ECO:0000313" key="2">
    <source>
        <dbReference type="EMBL" id="KAK1630945.1"/>
    </source>
</evidence>
<organism evidence="2 3">
    <name type="scientific">Lolium multiflorum</name>
    <name type="common">Italian ryegrass</name>
    <name type="synonym">Lolium perenne subsp. multiflorum</name>
    <dbReference type="NCBI Taxonomy" id="4521"/>
    <lineage>
        <taxon>Eukaryota</taxon>
        <taxon>Viridiplantae</taxon>
        <taxon>Streptophyta</taxon>
        <taxon>Embryophyta</taxon>
        <taxon>Tracheophyta</taxon>
        <taxon>Spermatophyta</taxon>
        <taxon>Magnoliopsida</taxon>
        <taxon>Liliopsida</taxon>
        <taxon>Poales</taxon>
        <taxon>Poaceae</taxon>
        <taxon>BOP clade</taxon>
        <taxon>Pooideae</taxon>
        <taxon>Poodae</taxon>
        <taxon>Poeae</taxon>
        <taxon>Poeae Chloroplast Group 2 (Poeae type)</taxon>
        <taxon>Loliodinae</taxon>
        <taxon>Loliinae</taxon>
        <taxon>Lolium</taxon>
    </lineage>
</organism>
<reference evidence="2" key="1">
    <citation type="submission" date="2023-07" db="EMBL/GenBank/DDBJ databases">
        <title>A chromosome-level genome assembly of Lolium multiflorum.</title>
        <authorList>
            <person name="Chen Y."/>
            <person name="Copetti D."/>
            <person name="Kolliker R."/>
            <person name="Studer B."/>
        </authorList>
    </citation>
    <scope>NUCLEOTIDE SEQUENCE</scope>
    <source>
        <strain evidence="2">02402/16</strain>
        <tissue evidence="2">Leaf</tissue>
    </source>
</reference>